<evidence type="ECO:0000256" key="2">
    <source>
        <dbReference type="ARBA" id="ARBA00022630"/>
    </source>
</evidence>
<keyword evidence="2" id="KW-0285">Flavoprotein</keyword>
<dbReference type="KEGG" id="rmar:GBA65_08195"/>
<dbReference type="NCBIfam" id="NF006130">
    <property type="entry name" value="PRK08274.1"/>
    <property type="match status" value="1"/>
</dbReference>
<dbReference type="GO" id="GO:0033765">
    <property type="term" value="F:steroid dehydrogenase activity, acting on the CH-CH group of donors"/>
    <property type="evidence" value="ECO:0007669"/>
    <property type="project" value="UniProtKB-ARBA"/>
</dbReference>
<dbReference type="AlphaFoldDB" id="A0A6G8PWD8"/>
<dbReference type="InterPro" id="IPR003953">
    <property type="entry name" value="FAD-dep_OxRdtase_2_FAD-bd"/>
</dbReference>
<sequence length="499" mass="54113">MAEKRYDVVVVGAGNAAFSAAHAAAEQGGRVLVLEKAPREAMGGNSYFTAGAIRTTHNGLEDLRPLLDDLSDEQAAATELDPYTPEAFMADMRRVTEGRCDPELTRIMVHESTDTVRWLQEKGLRFRLMYDRQSFEVGGKRRFWGGLVLGTVGGGKGLIEQHVRAAEEEGVEIRYDSPVVGLLKDHAGSIRGVICQGPDGRSEIEAGAVVLAGGGFESDPQMRAAYLGPQWDVARVRGTQHNTGEVLRMAIDAGAQPYGNWSGCHSIAWDAAAPPTGDWELTNLFSKQSYPLGIVVNRESKRFIDEGADFRNYTYAKYGAEILRQPGALAYQLFDAKTELLLRQDEYTAPGVSRYEAETIDELAEKLDLDPPVLRRTVDEFNAAVVPGDDFDPSVKDGKRTEGIEPPKSNWALPIDRPPFYGFAVTCGITFTFGGVRVDDEARVLDRSGRPIGGLYAAGELVGGLFYHNYPGGSGLTSGAVFGRRAGRAAASIVARSTA</sequence>
<protein>
    <submittedName>
        <fullName evidence="6">FAD-dependent oxidoreductase</fullName>
    </submittedName>
</protein>
<dbReference type="InterPro" id="IPR027477">
    <property type="entry name" value="Succ_DH/fumarate_Rdtase_cat_sf"/>
</dbReference>
<dbReference type="PANTHER" id="PTHR43400:SF7">
    <property type="entry name" value="FAD-DEPENDENT OXIDOREDUCTASE 2 FAD BINDING DOMAIN-CONTAINING PROTEIN"/>
    <property type="match status" value="1"/>
</dbReference>
<feature type="domain" description="FAD-dependent oxidoreductase 2 FAD-binding" evidence="5">
    <location>
        <begin position="7"/>
        <end position="474"/>
    </location>
</feature>
<keyword evidence="3" id="KW-0274">FAD</keyword>
<dbReference type="EMBL" id="CP045121">
    <property type="protein sequence ID" value="QIN78503.1"/>
    <property type="molecule type" value="Genomic_DNA"/>
</dbReference>
<dbReference type="Gene3D" id="3.90.700.10">
    <property type="entry name" value="Succinate dehydrogenase/fumarate reductase flavoprotein, catalytic domain"/>
    <property type="match status" value="1"/>
</dbReference>
<dbReference type="SUPFAM" id="SSF51905">
    <property type="entry name" value="FAD/NAD(P)-binding domain"/>
    <property type="match status" value="1"/>
</dbReference>
<reference evidence="6 7" key="1">
    <citation type="submission" date="2019-10" db="EMBL/GenBank/DDBJ databases">
        <title>Rubrobacter sp nov SCSIO 52915 isolated from a deep-sea sediment in the South China Sea.</title>
        <authorList>
            <person name="Chen R.W."/>
        </authorList>
    </citation>
    <scope>NUCLEOTIDE SEQUENCE [LARGE SCALE GENOMIC DNA]</scope>
    <source>
        <strain evidence="6 7">SCSIO 52915</strain>
    </source>
</reference>
<accession>A0A6G8PWD8</accession>
<keyword evidence="7" id="KW-1185">Reference proteome</keyword>
<dbReference type="PANTHER" id="PTHR43400">
    <property type="entry name" value="FUMARATE REDUCTASE"/>
    <property type="match status" value="1"/>
</dbReference>
<dbReference type="SUPFAM" id="SSF56425">
    <property type="entry name" value="Succinate dehydrogenase/fumarate reductase flavoprotein, catalytic domain"/>
    <property type="match status" value="1"/>
</dbReference>
<evidence type="ECO:0000256" key="4">
    <source>
        <dbReference type="ARBA" id="ARBA00023002"/>
    </source>
</evidence>
<gene>
    <name evidence="6" type="ORF">GBA65_08195</name>
</gene>
<dbReference type="RefSeq" id="WP_166396182.1">
    <property type="nucleotide sequence ID" value="NZ_CP045121.1"/>
</dbReference>
<name>A0A6G8PWD8_9ACTN</name>
<dbReference type="InterPro" id="IPR036188">
    <property type="entry name" value="FAD/NAD-bd_sf"/>
</dbReference>
<evidence type="ECO:0000259" key="5">
    <source>
        <dbReference type="Pfam" id="PF00890"/>
    </source>
</evidence>
<evidence type="ECO:0000313" key="6">
    <source>
        <dbReference type="EMBL" id="QIN78503.1"/>
    </source>
</evidence>
<evidence type="ECO:0000256" key="3">
    <source>
        <dbReference type="ARBA" id="ARBA00022827"/>
    </source>
</evidence>
<dbReference type="Proteomes" id="UP000502706">
    <property type="component" value="Chromosome"/>
</dbReference>
<dbReference type="Pfam" id="PF00890">
    <property type="entry name" value="FAD_binding_2"/>
    <property type="match status" value="1"/>
</dbReference>
<comment type="cofactor">
    <cofactor evidence="1">
        <name>FAD</name>
        <dbReference type="ChEBI" id="CHEBI:57692"/>
    </cofactor>
</comment>
<dbReference type="InterPro" id="IPR050315">
    <property type="entry name" value="FAD-oxidoreductase_2"/>
</dbReference>
<proteinExistence type="predicted"/>
<evidence type="ECO:0000313" key="7">
    <source>
        <dbReference type="Proteomes" id="UP000502706"/>
    </source>
</evidence>
<dbReference type="Gene3D" id="3.50.50.60">
    <property type="entry name" value="FAD/NAD(P)-binding domain"/>
    <property type="match status" value="1"/>
</dbReference>
<keyword evidence="4" id="KW-0560">Oxidoreductase</keyword>
<organism evidence="6 7">
    <name type="scientific">Rubrobacter marinus</name>
    <dbReference type="NCBI Taxonomy" id="2653852"/>
    <lineage>
        <taxon>Bacteria</taxon>
        <taxon>Bacillati</taxon>
        <taxon>Actinomycetota</taxon>
        <taxon>Rubrobacteria</taxon>
        <taxon>Rubrobacterales</taxon>
        <taxon>Rubrobacteraceae</taxon>
        <taxon>Rubrobacter</taxon>
    </lineage>
</organism>
<evidence type="ECO:0000256" key="1">
    <source>
        <dbReference type="ARBA" id="ARBA00001974"/>
    </source>
</evidence>